<evidence type="ECO:0000313" key="1">
    <source>
        <dbReference type="EMBL" id="RGQ85556.1"/>
    </source>
</evidence>
<accession>A0A412CGF8</accession>
<proteinExistence type="predicted"/>
<dbReference type="AlphaFoldDB" id="A0A412CGF8"/>
<dbReference type="Proteomes" id="UP000286147">
    <property type="component" value="Unassembled WGS sequence"/>
</dbReference>
<name>A0A412CGF8_9FIRM</name>
<evidence type="ECO:0008006" key="3">
    <source>
        <dbReference type="Google" id="ProtNLM"/>
    </source>
</evidence>
<protein>
    <recommendedName>
        <fullName evidence="3">Capsid protein</fullName>
    </recommendedName>
</protein>
<dbReference type="RefSeq" id="WP_118035618.1">
    <property type="nucleotide sequence ID" value="NZ_QRTP01000004.1"/>
</dbReference>
<organism evidence="1 2">
    <name type="scientific">Megamonas rupellensis</name>
    <dbReference type="NCBI Taxonomy" id="491921"/>
    <lineage>
        <taxon>Bacteria</taxon>
        <taxon>Bacillati</taxon>
        <taxon>Bacillota</taxon>
        <taxon>Negativicutes</taxon>
        <taxon>Selenomonadales</taxon>
        <taxon>Selenomonadaceae</taxon>
        <taxon>Megamonas</taxon>
    </lineage>
</organism>
<sequence length="121" mass="13933">MSRVNVKRVIVSPKFRQVYTVTRTKGHYEKGKFILDEPIKFDISGVITVATAKEVNMIPEGDRINGAMVFYSLVPLHTTTNNPNAISDIIEWQNNKYKIMQVNPWIDYGYYQAVAVRMEGY</sequence>
<reference evidence="1 2" key="1">
    <citation type="submission" date="2018-08" db="EMBL/GenBank/DDBJ databases">
        <title>A genome reference for cultivated species of the human gut microbiota.</title>
        <authorList>
            <person name="Zou Y."/>
            <person name="Xue W."/>
            <person name="Luo G."/>
        </authorList>
    </citation>
    <scope>NUCLEOTIDE SEQUENCE [LARGE SCALE GENOMIC DNA]</scope>
    <source>
        <strain evidence="1 2">AF27-12</strain>
    </source>
</reference>
<gene>
    <name evidence="1" type="ORF">DWY77_02820</name>
</gene>
<dbReference type="EMBL" id="QRTP01000004">
    <property type="protein sequence ID" value="RGQ85556.1"/>
    <property type="molecule type" value="Genomic_DNA"/>
</dbReference>
<evidence type="ECO:0000313" key="2">
    <source>
        <dbReference type="Proteomes" id="UP000286147"/>
    </source>
</evidence>
<comment type="caution">
    <text evidence="1">The sequence shown here is derived from an EMBL/GenBank/DDBJ whole genome shotgun (WGS) entry which is preliminary data.</text>
</comment>